<gene>
    <name evidence="1" type="ORF">CEN50_04445</name>
</gene>
<evidence type="ECO:0000313" key="1">
    <source>
        <dbReference type="EMBL" id="PMB00107.1"/>
    </source>
</evidence>
<accession>A0A2N6KK83</accession>
<dbReference type="EMBL" id="NMQA01000048">
    <property type="protein sequence ID" value="PMB00107.1"/>
    <property type="molecule type" value="Genomic_DNA"/>
</dbReference>
<sequence length="455" mass="51954">MIHLAATPKQMSFDFERLPTGAIVLSTDDINQAVAFSSQIPHKSRQWQIYLTTLAVLGFEHWLEARDYFIPIHRENYSIFQPAIANLLSSVCHLQIGQFKLCLIAIGSLADAEVSLPRAVVDLPEFAANFYVLIEVLEEQEYVIIRPFLSYQQLREKLTKANLVPESDWTYQIPLTWFEHDPDRLLLYLRCLEPDAIPLPAIKPQERIQTLSTMQDELANLLPQLQTSQQEIWQVLNWEQGVAILTNPDLLNWVDNAQRNIPVAEEQHQNSNYHLSDLIQLVTKPAVNVGRWLWDELDELAQQLSWRLLPQMMPAMRLRSPIEEFEIIASQLQQQGIEIPSSARGAYQDLLLAGIQLRLYAVTWNLLSKPDPNSWTLLLILGSPFSEDLPQTLKLRVSDKTGILVQQEANPEQGVSYLFTRVVGSWDDKFLVSVSLMDGVELTLPPFESNLGQNV</sequence>
<evidence type="ECO:0008006" key="3">
    <source>
        <dbReference type="Google" id="ProtNLM"/>
    </source>
</evidence>
<dbReference type="AlphaFoldDB" id="A0A2N6KK83"/>
<name>A0A2N6KK83_9CYAN</name>
<comment type="caution">
    <text evidence="1">The sequence shown here is derived from an EMBL/GenBank/DDBJ whole genome shotgun (WGS) entry which is preliminary data.</text>
</comment>
<reference evidence="1 2" key="1">
    <citation type="submission" date="2017-07" db="EMBL/GenBank/DDBJ databases">
        <title>Genomes of Fischerella (Mastigocladus) sp. strains.</title>
        <authorList>
            <person name="Miller S.R."/>
        </authorList>
    </citation>
    <scope>NUCLEOTIDE SEQUENCE [LARGE SCALE GENOMIC DNA]</scope>
    <source>
        <strain evidence="1 2">CCMEE 5268</strain>
    </source>
</reference>
<evidence type="ECO:0000313" key="2">
    <source>
        <dbReference type="Proteomes" id="UP000235025"/>
    </source>
</evidence>
<dbReference type="Proteomes" id="UP000235025">
    <property type="component" value="Unassembled WGS sequence"/>
</dbReference>
<dbReference type="RefSeq" id="WP_102171627.1">
    <property type="nucleotide sequence ID" value="NZ_NMQA01000048.1"/>
</dbReference>
<dbReference type="InterPro" id="IPR014951">
    <property type="entry name" value="DUF1822"/>
</dbReference>
<organism evidence="1 2">
    <name type="scientific">Fischerella thermalis CCMEE 5268</name>
    <dbReference type="NCBI Taxonomy" id="2019662"/>
    <lineage>
        <taxon>Bacteria</taxon>
        <taxon>Bacillati</taxon>
        <taxon>Cyanobacteriota</taxon>
        <taxon>Cyanophyceae</taxon>
        <taxon>Nostocales</taxon>
        <taxon>Hapalosiphonaceae</taxon>
        <taxon>Fischerella</taxon>
    </lineage>
</organism>
<protein>
    <recommendedName>
        <fullName evidence="3">DUF1822 domain-containing protein</fullName>
    </recommendedName>
</protein>
<dbReference type="Pfam" id="PF08852">
    <property type="entry name" value="DUF1822"/>
    <property type="match status" value="1"/>
</dbReference>
<proteinExistence type="predicted"/>